<dbReference type="Gene3D" id="3.10.540.10">
    <property type="entry name" value="duf1285 like domain"/>
    <property type="match status" value="1"/>
</dbReference>
<dbReference type="RefSeq" id="WP_133503112.1">
    <property type="nucleotide sequence ID" value="NZ_SNXC01000010.1"/>
</dbReference>
<dbReference type="Proteomes" id="UP000294656">
    <property type="component" value="Unassembled WGS sequence"/>
</dbReference>
<evidence type="ECO:0000313" key="4">
    <source>
        <dbReference type="Proteomes" id="UP000294656"/>
    </source>
</evidence>
<proteinExistence type="predicted"/>
<evidence type="ECO:0008006" key="5">
    <source>
        <dbReference type="Google" id="ProtNLM"/>
    </source>
</evidence>
<sequence length="180" mass="21030">MGLINLEAISQDDGYPPVHQWKPEFCGDMDLLIQRNGEWIHEGSAIKREKMVTLFSRVLWCEDSQYFLVTPHEKVRIQVEDVPFLVTQCECKVDDNGRTFFAMQTTTKDQLQLGIDTELELHDWQGELLPYITMRYGMKASLHRNVFYDLANNYAEEQIEGDEVSWWIESAGKRYCIGRS</sequence>
<name>A0A4V3CGS8_9GAMM</name>
<protein>
    <recommendedName>
        <fullName evidence="5">DUF1285 domain-containing protein</fullName>
    </recommendedName>
</protein>
<gene>
    <name evidence="3" type="ORF">DFP79_1307</name>
</gene>
<dbReference type="Pfam" id="PF06938">
    <property type="entry name" value="DUF1285_N"/>
    <property type="match status" value="1"/>
</dbReference>
<dbReference type="Pfam" id="PF21028">
    <property type="entry name" value="DUF1285_C"/>
    <property type="match status" value="1"/>
</dbReference>
<comment type="caution">
    <text evidence="3">The sequence shown here is derived from an EMBL/GenBank/DDBJ whole genome shotgun (WGS) entry which is preliminary data.</text>
</comment>
<dbReference type="InterPro" id="IPR023361">
    <property type="entry name" value="DUF1285_beta_roll_sf"/>
</dbReference>
<dbReference type="EMBL" id="SNXC01000010">
    <property type="protein sequence ID" value="TDO98892.1"/>
    <property type="molecule type" value="Genomic_DNA"/>
</dbReference>
<organism evidence="3 4">
    <name type="scientific">Marinomonas balearica</name>
    <dbReference type="NCBI Taxonomy" id="491947"/>
    <lineage>
        <taxon>Bacteria</taxon>
        <taxon>Pseudomonadati</taxon>
        <taxon>Pseudomonadota</taxon>
        <taxon>Gammaproteobacteria</taxon>
        <taxon>Oceanospirillales</taxon>
        <taxon>Oceanospirillaceae</taxon>
        <taxon>Marinomonas</taxon>
    </lineage>
</organism>
<keyword evidence="4" id="KW-1185">Reference proteome</keyword>
<dbReference type="PIRSF" id="PIRSF029557">
    <property type="entry name" value="UCP029557"/>
    <property type="match status" value="1"/>
</dbReference>
<evidence type="ECO:0000313" key="3">
    <source>
        <dbReference type="EMBL" id="TDO98892.1"/>
    </source>
</evidence>
<dbReference type="Gene3D" id="2.30.270.10">
    <property type="entry name" value="duf1285 protein"/>
    <property type="match status" value="1"/>
</dbReference>
<evidence type="ECO:0000259" key="2">
    <source>
        <dbReference type="Pfam" id="PF21028"/>
    </source>
</evidence>
<dbReference type="OrthoDB" id="3078366at2"/>
<accession>A0A4V3CGS8</accession>
<evidence type="ECO:0000259" key="1">
    <source>
        <dbReference type="Pfam" id="PF06938"/>
    </source>
</evidence>
<dbReference type="AlphaFoldDB" id="A0A4V3CGS8"/>
<dbReference type="InterPro" id="IPR048342">
    <property type="entry name" value="DUF1285_C"/>
</dbReference>
<feature type="domain" description="DUF1285" evidence="1">
    <location>
        <begin position="16"/>
        <end position="82"/>
    </location>
</feature>
<feature type="domain" description="DUF1285" evidence="2">
    <location>
        <begin position="83"/>
        <end position="175"/>
    </location>
</feature>
<dbReference type="InterPro" id="IPR048341">
    <property type="entry name" value="DUF1285_N"/>
</dbReference>
<dbReference type="InterPro" id="IPR010707">
    <property type="entry name" value="DUF1285"/>
</dbReference>
<reference evidence="3 4" key="1">
    <citation type="submission" date="2019-03" db="EMBL/GenBank/DDBJ databases">
        <title>Genomic Encyclopedia of Type Strains, Phase III (KMG-III): the genomes of soil and plant-associated and newly described type strains.</title>
        <authorList>
            <person name="Whitman W."/>
        </authorList>
    </citation>
    <scope>NUCLEOTIDE SEQUENCE [LARGE SCALE GENOMIC DNA]</scope>
    <source>
        <strain evidence="3 4">CECT 7378</strain>
    </source>
</reference>